<keyword evidence="5 9" id="KW-0378">Hydrolase</keyword>
<feature type="coiled-coil region" evidence="10">
    <location>
        <begin position="531"/>
        <end position="615"/>
    </location>
</feature>
<dbReference type="InterPro" id="IPR036063">
    <property type="entry name" value="Smr_dom_sf"/>
</dbReference>
<dbReference type="GO" id="GO:0030983">
    <property type="term" value="F:mismatched DNA binding"/>
    <property type="evidence" value="ECO:0007669"/>
    <property type="project" value="InterPro"/>
</dbReference>
<dbReference type="KEGG" id="rhoz:GXP67_10940"/>
<keyword evidence="4 9" id="KW-0255">Endonuclease</keyword>
<dbReference type="InterPro" id="IPR002625">
    <property type="entry name" value="Smr_dom"/>
</dbReference>
<dbReference type="FunFam" id="3.40.50.300:FF:001531">
    <property type="entry name" value="Endonuclease MutS2"/>
    <property type="match status" value="1"/>
</dbReference>
<dbReference type="Gene3D" id="3.40.50.300">
    <property type="entry name" value="P-loop containing nucleotide triphosphate hydrolases"/>
    <property type="match status" value="1"/>
</dbReference>
<dbReference type="InterPro" id="IPR005747">
    <property type="entry name" value="MutS2"/>
</dbReference>
<gene>
    <name evidence="9" type="primary">mutS2</name>
    <name evidence="9" type="synonym">rqcU</name>
    <name evidence="12" type="ORF">GXP67_10940</name>
</gene>
<dbReference type="GO" id="GO:0004519">
    <property type="term" value="F:endonuclease activity"/>
    <property type="evidence" value="ECO:0007669"/>
    <property type="project" value="UniProtKB-UniRule"/>
</dbReference>
<proteinExistence type="inferred from homology"/>
<comment type="subunit">
    <text evidence="9">Homodimer. Binds to stalled ribosomes, contacting rRNA.</text>
</comment>
<dbReference type="SUPFAM" id="SSF52540">
    <property type="entry name" value="P-loop containing nucleoside triphosphate hydrolases"/>
    <property type="match status" value="1"/>
</dbReference>
<dbReference type="EMBL" id="CP048222">
    <property type="protein sequence ID" value="QHT67129.1"/>
    <property type="molecule type" value="Genomic_DNA"/>
</dbReference>
<dbReference type="SMART" id="SM00463">
    <property type="entry name" value="SMR"/>
    <property type="match status" value="1"/>
</dbReference>
<keyword evidence="2 9" id="KW-0699">rRNA-binding</keyword>
<keyword evidence="13" id="KW-1185">Reference proteome</keyword>
<evidence type="ECO:0000256" key="3">
    <source>
        <dbReference type="ARBA" id="ARBA00022741"/>
    </source>
</evidence>
<dbReference type="PROSITE" id="PS50828">
    <property type="entry name" value="SMR"/>
    <property type="match status" value="1"/>
</dbReference>
<keyword evidence="6 9" id="KW-0067">ATP-binding</keyword>
<dbReference type="Proteomes" id="UP000480178">
    <property type="component" value="Chromosome"/>
</dbReference>
<evidence type="ECO:0000256" key="9">
    <source>
        <dbReference type="HAMAP-Rule" id="MF_00092"/>
    </source>
</evidence>
<dbReference type="Gene3D" id="3.30.1370.110">
    <property type="match status" value="1"/>
</dbReference>
<dbReference type="EC" id="3.6.4.-" evidence="9"/>
<evidence type="ECO:0000313" key="12">
    <source>
        <dbReference type="EMBL" id="QHT67129.1"/>
    </source>
</evidence>
<dbReference type="InterPro" id="IPR000432">
    <property type="entry name" value="DNA_mismatch_repair_MutS_C"/>
</dbReference>
<dbReference type="GO" id="GO:0072344">
    <property type="term" value="P:rescue of stalled ribosome"/>
    <property type="evidence" value="ECO:0007669"/>
    <property type="project" value="UniProtKB-UniRule"/>
</dbReference>
<organism evidence="12 13">
    <name type="scientific">Rhodocytophaga rosea</name>
    <dbReference type="NCBI Taxonomy" id="2704465"/>
    <lineage>
        <taxon>Bacteria</taxon>
        <taxon>Pseudomonadati</taxon>
        <taxon>Bacteroidota</taxon>
        <taxon>Cytophagia</taxon>
        <taxon>Cytophagales</taxon>
        <taxon>Rhodocytophagaceae</taxon>
        <taxon>Rhodocytophaga</taxon>
    </lineage>
</organism>
<keyword evidence="1 9" id="KW-0540">Nuclease</keyword>
<dbReference type="InterPro" id="IPR045076">
    <property type="entry name" value="MutS"/>
</dbReference>
<dbReference type="InterPro" id="IPR036187">
    <property type="entry name" value="DNA_mismatch_repair_MutS_sf"/>
</dbReference>
<dbReference type="FunFam" id="3.30.1370.110:FF:000004">
    <property type="entry name" value="Endonuclease MutS2"/>
    <property type="match status" value="1"/>
</dbReference>
<evidence type="ECO:0000256" key="1">
    <source>
        <dbReference type="ARBA" id="ARBA00022722"/>
    </source>
</evidence>
<dbReference type="SUPFAM" id="SSF48334">
    <property type="entry name" value="DNA repair protein MutS, domain III"/>
    <property type="match status" value="1"/>
</dbReference>
<dbReference type="PIRSF" id="PIRSF005814">
    <property type="entry name" value="MutS_YshD"/>
    <property type="match status" value="1"/>
</dbReference>
<dbReference type="Pfam" id="PF20297">
    <property type="entry name" value="MSSS"/>
    <property type="match status" value="1"/>
</dbReference>
<keyword evidence="8 9" id="KW-0238">DNA-binding</keyword>
<evidence type="ECO:0000256" key="8">
    <source>
        <dbReference type="ARBA" id="ARBA00023125"/>
    </source>
</evidence>
<dbReference type="RefSeq" id="WP_162443172.1">
    <property type="nucleotide sequence ID" value="NZ_CP048222.1"/>
</dbReference>
<comment type="function">
    <text evidence="9">Acts as a ribosome collision sensor, splitting the ribosome into its 2 subunits. Detects stalled/collided 70S ribosomes which it binds and splits by an ATP-hydrolysis driven conformational change. Acts upstream of the ribosome quality control system (RQC), a ribosome-associated complex that mediates the extraction of incompletely synthesized nascent chains from stalled ribosomes and their subsequent degradation. Probably generates substrates for RQC.</text>
</comment>
<sequence>MLYPNTIEQKLGFDKIREWLKTECISTLGQAFVDKLRFSNDFDLITKLIGQTAEFKQILQHEGDFPASNYIDANPHLTKAAIEGTFLSEEEFFEVRLSLQTIYACLQFFEKRDSTDYPHLRELSKSIDVDITLLKALDKVFDNRGKLKDDASPELQSIRRQIISEQSNLRKRLDSLLKSAKSQGYVSEDVSLTIRNGRMVIPLNAEHKRKIKGFVHDESATGQTVFLEPTEVFDINNEITELGYKERREVVRILTQLTSQLRPFVPQLRKAYTFLGLMDFIRAKAKFAIRTEAVNPVFVKQQLMNWENTRHPLLYLSFQKQGKTVIPLYIKLDHKQRILIISGPNAGGKSIALKTVGLTQYMYQSGLLVTMAEHSQIGLFKDIFIDIGDEQSLENDLSTYSSHLTNMKQFLKLADKHSLFLIDEFGTGTEPSLGGAIAEAILEKLNESRAFGVINTHYTNLKFFAEHTEGLTNGAMRFDVQHLEPLYQLEIGKPGSSFAFEIANKIGLPQQVIAKAKEKVGDKQVNFDKLLRELELEKKKFLVKNQEVTNKDKNLSQTLKEYTELKSHLDTEKKKLLNQAKEEAKRLVREANQKIEQTIREIKENKADKEETRQLRKELQSFDESLKPEYIVAEPVEEIQVLDGEIEVGDLVRIKGQTAVGEVLFVKGKDAEIRIGELKSNIKLNRLEKISRKEYRASVPENLNIPRMQGIDINEKMANFSYQLDLRGKRGEEALTELDDFIDDALMLGTHEVRIVHGKGDGILRNLVRTQLRKYSQVNSFTDEHADRGGAGVTIVKMK</sequence>
<dbReference type="GO" id="GO:0016887">
    <property type="term" value="F:ATP hydrolysis activity"/>
    <property type="evidence" value="ECO:0007669"/>
    <property type="project" value="InterPro"/>
</dbReference>
<dbReference type="Pfam" id="PF01713">
    <property type="entry name" value="Smr"/>
    <property type="match status" value="1"/>
</dbReference>
<dbReference type="HAMAP" id="MF_00092">
    <property type="entry name" value="MutS2"/>
    <property type="match status" value="1"/>
</dbReference>
<dbReference type="InterPro" id="IPR027417">
    <property type="entry name" value="P-loop_NTPase"/>
</dbReference>
<dbReference type="PANTHER" id="PTHR48466:SF2">
    <property type="entry name" value="OS10G0509000 PROTEIN"/>
    <property type="match status" value="1"/>
</dbReference>
<dbReference type="GO" id="GO:0019843">
    <property type="term" value="F:rRNA binding"/>
    <property type="evidence" value="ECO:0007669"/>
    <property type="project" value="UniProtKB-UniRule"/>
</dbReference>
<dbReference type="GO" id="GO:0140664">
    <property type="term" value="F:ATP-dependent DNA damage sensor activity"/>
    <property type="evidence" value="ECO:0007669"/>
    <property type="project" value="InterPro"/>
</dbReference>
<keyword evidence="10" id="KW-0175">Coiled coil</keyword>
<dbReference type="PANTHER" id="PTHR48466">
    <property type="entry name" value="OS10G0509000 PROTEIN-RELATED"/>
    <property type="match status" value="1"/>
</dbReference>
<dbReference type="GO" id="GO:0043023">
    <property type="term" value="F:ribosomal large subunit binding"/>
    <property type="evidence" value="ECO:0007669"/>
    <property type="project" value="UniProtKB-UniRule"/>
</dbReference>
<feature type="binding site" evidence="9">
    <location>
        <begin position="343"/>
        <end position="350"/>
    </location>
    <ligand>
        <name>ATP</name>
        <dbReference type="ChEBI" id="CHEBI:30616"/>
    </ligand>
</feature>
<reference evidence="12 13" key="1">
    <citation type="submission" date="2020-01" db="EMBL/GenBank/DDBJ databases">
        <authorList>
            <person name="Kim M.K."/>
        </authorList>
    </citation>
    <scope>NUCLEOTIDE SEQUENCE [LARGE SCALE GENOMIC DNA]</scope>
    <source>
        <strain evidence="12 13">172606-1</strain>
    </source>
</reference>
<name>A0A6C0GGT2_9BACT</name>
<evidence type="ECO:0000256" key="4">
    <source>
        <dbReference type="ARBA" id="ARBA00022759"/>
    </source>
</evidence>
<keyword evidence="7 9" id="KW-0694">RNA-binding</keyword>
<dbReference type="SMART" id="SM00534">
    <property type="entry name" value="MUTSac"/>
    <property type="match status" value="1"/>
</dbReference>
<dbReference type="GO" id="GO:0005524">
    <property type="term" value="F:ATP binding"/>
    <property type="evidence" value="ECO:0007669"/>
    <property type="project" value="UniProtKB-UniRule"/>
</dbReference>
<accession>A0A6C0GGT2</accession>
<dbReference type="AlphaFoldDB" id="A0A6C0GGT2"/>
<keyword evidence="3 9" id="KW-0547">Nucleotide-binding</keyword>
<dbReference type="SUPFAM" id="SSF160443">
    <property type="entry name" value="SMR domain-like"/>
    <property type="match status" value="1"/>
</dbReference>
<evidence type="ECO:0000256" key="10">
    <source>
        <dbReference type="SAM" id="Coils"/>
    </source>
</evidence>
<dbReference type="Pfam" id="PF00488">
    <property type="entry name" value="MutS_V"/>
    <property type="match status" value="1"/>
</dbReference>
<dbReference type="InterPro" id="IPR007696">
    <property type="entry name" value="DNA_mismatch_repair_MutS_core"/>
</dbReference>
<dbReference type="GO" id="GO:0045910">
    <property type="term" value="P:negative regulation of DNA recombination"/>
    <property type="evidence" value="ECO:0007669"/>
    <property type="project" value="InterPro"/>
</dbReference>
<dbReference type="NCBIfam" id="TIGR01069">
    <property type="entry name" value="mutS2"/>
    <property type="match status" value="1"/>
</dbReference>
<evidence type="ECO:0000256" key="5">
    <source>
        <dbReference type="ARBA" id="ARBA00022801"/>
    </source>
</evidence>
<comment type="function">
    <text evidence="9">Endonuclease that is involved in the suppression of homologous recombination and thus may have a key role in the control of bacterial genetic diversity.</text>
</comment>
<dbReference type="GO" id="GO:0006298">
    <property type="term" value="P:mismatch repair"/>
    <property type="evidence" value="ECO:0007669"/>
    <property type="project" value="InterPro"/>
</dbReference>
<dbReference type="InterPro" id="IPR046893">
    <property type="entry name" value="MSSS"/>
</dbReference>
<evidence type="ECO:0000256" key="2">
    <source>
        <dbReference type="ARBA" id="ARBA00022730"/>
    </source>
</evidence>
<evidence type="ECO:0000259" key="11">
    <source>
        <dbReference type="PROSITE" id="PS50828"/>
    </source>
</evidence>
<dbReference type="SMART" id="SM00533">
    <property type="entry name" value="MUTSd"/>
    <property type="match status" value="1"/>
</dbReference>
<feature type="domain" description="Smr" evidence="11">
    <location>
        <begin position="724"/>
        <end position="799"/>
    </location>
</feature>
<evidence type="ECO:0000256" key="6">
    <source>
        <dbReference type="ARBA" id="ARBA00022840"/>
    </source>
</evidence>
<protein>
    <recommendedName>
        <fullName evidence="9">Endonuclease MutS2</fullName>
        <ecNumber evidence="9">3.1.-.-</ecNumber>
    </recommendedName>
    <alternativeName>
        <fullName evidence="9">Ribosome-associated protein quality control-upstream factor</fullName>
        <shortName evidence="9">RQC-upstream factor</shortName>
        <shortName evidence="9">RqcU</shortName>
        <ecNumber evidence="9">3.6.4.-</ecNumber>
    </alternativeName>
</protein>
<evidence type="ECO:0000313" key="13">
    <source>
        <dbReference type="Proteomes" id="UP000480178"/>
    </source>
</evidence>
<comment type="similarity">
    <text evidence="9">Belongs to the DNA mismatch repair MutS family. MutS2 subfamily.</text>
</comment>
<dbReference type="EC" id="3.1.-.-" evidence="9"/>
<evidence type="ECO:0000256" key="7">
    <source>
        <dbReference type="ARBA" id="ARBA00022884"/>
    </source>
</evidence>